<gene>
    <name evidence="2" type="ORF">DM02DRAFT_502970</name>
</gene>
<dbReference type="STRING" id="97972.A0A2V1DZQ4"/>
<proteinExistence type="predicted"/>
<dbReference type="PANTHER" id="PTHR20978:SF0">
    <property type="entry name" value="SPLICING FACTOR 3B SUBUNIT 5"/>
    <property type="match status" value="1"/>
</dbReference>
<dbReference type="GO" id="GO:0000398">
    <property type="term" value="P:mRNA splicing, via spliceosome"/>
    <property type="evidence" value="ECO:0007669"/>
    <property type="project" value="TreeGrafter"/>
</dbReference>
<dbReference type="OrthoDB" id="274726at2759"/>
<accession>A0A2V1DZQ4</accession>
<organism evidence="2 3">
    <name type="scientific">Periconia macrospinosa</name>
    <dbReference type="NCBI Taxonomy" id="97972"/>
    <lineage>
        <taxon>Eukaryota</taxon>
        <taxon>Fungi</taxon>
        <taxon>Dikarya</taxon>
        <taxon>Ascomycota</taxon>
        <taxon>Pezizomycotina</taxon>
        <taxon>Dothideomycetes</taxon>
        <taxon>Pleosporomycetidae</taxon>
        <taxon>Pleosporales</taxon>
        <taxon>Massarineae</taxon>
        <taxon>Periconiaceae</taxon>
        <taxon>Periconia</taxon>
    </lineage>
</organism>
<dbReference type="InterPro" id="IPR009846">
    <property type="entry name" value="SF3b5/RDS3-10"/>
</dbReference>
<dbReference type="Pfam" id="PF07189">
    <property type="entry name" value="SF3b10"/>
    <property type="match status" value="1"/>
</dbReference>
<feature type="non-terminal residue" evidence="2">
    <location>
        <position position="1"/>
    </location>
</feature>
<name>A0A2V1DZQ4_9PLEO</name>
<dbReference type="EMBL" id="KZ805327">
    <property type="protein sequence ID" value="PVI03783.1"/>
    <property type="molecule type" value="Genomic_DNA"/>
</dbReference>
<feature type="non-terminal residue" evidence="2">
    <location>
        <position position="70"/>
    </location>
</feature>
<dbReference type="AlphaFoldDB" id="A0A2V1DZQ4"/>
<keyword evidence="3" id="KW-1185">Reference proteome</keyword>
<reference evidence="2 3" key="1">
    <citation type="journal article" date="2018" name="Sci. Rep.">
        <title>Comparative genomics provides insights into the lifestyle and reveals functional heterogeneity of dark septate endophytic fungi.</title>
        <authorList>
            <person name="Knapp D.G."/>
            <person name="Nemeth J.B."/>
            <person name="Barry K."/>
            <person name="Hainaut M."/>
            <person name="Henrissat B."/>
            <person name="Johnson J."/>
            <person name="Kuo A."/>
            <person name="Lim J.H.P."/>
            <person name="Lipzen A."/>
            <person name="Nolan M."/>
            <person name="Ohm R.A."/>
            <person name="Tamas L."/>
            <person name="Grigoriev I.V."/>
            <person name="Spatafora J.W."/>
            <person name="Nagy L.G."/>
            <person name="Kovacs G.M."/>
        </authorList>
    </citation>
    <scope>NUCLEOTIDE SEQUENCE [LARGE SCALE GENOMIC DNA]</scope>
    <source>
        <strain evidence="2 3">DSE2036</strain>
    </source>
</reference>
<feature type="compositionally biased region" description="Basic and acidic residues" evidence="1">
    <location>
        <begin position="1"/>
        <end position="10"/>
    </location>
</feature>
<evidence type="ECO:0000313" key="3">
    <source>
        <dbReference type="Proteomes" id="UP000244855"/>
    </source>
</evidence>
<protein>
    <submittedName>
        <fullName evidence="2">Splicing factor 3B subunit 5/RDS3 complex subunit 10</fullName>
    </submittedName>
</protein>
<dbReference type="GO" id="GO:0005686">
    <property type="term" value="C:U2 snRNP"/>
    <property type="evidence" value="ECO:0007669"/>
    <property type="project" value="TreeGrafter"/>
</dbReference>
<sequence length="70" mass="8044">RDQQELERNQRRWVGTGSADTTTDEFARNVHRDTLASFIGHPPLLQYASIGLGLSREQTRVHLLERMVDP</sequence>
<feature type="region of interest" description="Disordered" evidence="1">
    <location>
        <begin position="1"/>
        <end position="20"/>
    </location>
</feature>
<evidence type="ECO:0000256" key="1">
    <source>
        <dbReference type="SAM" id="MobiDB-lite"/>
    </source>
</evidence>
<dbReference type="GO" id="GO:0071011">
    <property type="term" value="C:precatalytic spliceosome"/>
    <property type="evidence" value="ECO:0007669"/>
    <property type="project" value="TreeGrafter"/>
</dbReference>
<dbReference type="PANTHER" id="PTHR20978">
    <property type="entry name" value="SPLICING FACTOR 3B SUBUNIT 5"/>
    <property type="match status" value="1"/>
</dbReference>
<evidence type="ECO:0000313" key="2">
    <source>
        <dbReference type="EMBL" id="PVI03783.1"/>
    </source>
</evidence>
<dbReference type="Proteomes" id="UP000244855">
    <property type="component" value="Unassembled WGS sequence"/>
</dbReference>